<keyword evidence="9" id="KW-0804">Transcription</keyword>
<keyword evidence="3" id="KW-0808">Transferase</keyword>
<keyword evidence="2" id="KW-0639">Primosome</keyword>
<sequence>MQTNEKAGPARPALSSYHPAALSKLYSGANYSNSRIDAATVKGRIDPSTYYAGELMDAPVSRWRGNGWNDGGLCPFHADNRAGSFRIHLGSGAYDCFACGAKGGDLIAFHMHKHGLGFADALKDLSGTPVARTPAPRTETRPKPAESPEIRRGRYQQMMQAARPIEASDPAARYLHARGLRLPTFPVVLRHAPALSYRHADDSKTFHPAMLAAVQGPDGGLVSIHRTYLIADGAKAPVPEPKKLMPAIAEGATRGAAIRLFPVQNGRLILAEGIETALALHQFTGWPAWACVSAPGLASVILPPHAREIIIGTDLDRSAAGEEAARTLRERLRAQGRSVHILMPSKDHLARLAAINGAIPKTCDWADVLTMEGAA</sequence>
<name>A0ABU9DAP7_9PROT</name>
<dbReference type="EMBL" id="JBBPCO010000008">
    <property type="protein sequence ID" value="MEK8089907.1"/>
    <property type="molecule type" value="Genomic_DNA"/>
</dbReference>
<keyword evidence="5" id="KW-0235">DNA replication</keyword>
<keyword evidence="6" id="KW-0479">Metal-binding</keyword>
<dbReference type="Pfam" id="PF13362">
    <property type="entry name" value="Toprim_3"/>
    <property type="match status" value="1"/>
</dbReference>
<dbReference type="InterPro" id="IPR050219">
    <property type="entry name" value="DnaG_primase"/>
</dbReference>
<evidence type="ECO:0000259" key="11">
    <source>
        <dbReference type="SMART" id="SM00400"/>
    </source>
</evidence>
<keyword evidence="8" id="KW-0862">Zinc</keyword>
<evidence type="ECO:0000313" key="12">
    <source>
        <dbReference type="EMBL" id="MEK8089907.1"/>
    </source>
</evidence>
<feature type="domain" description="Zinc finger CHC2-type" evidence="11">
    <location>
        <begin position="72"/>
        <end position="126"/>
    </location>
</feature>
<comment type="caution">
    <text evidence="12">The sequence shown here is derived from an EMBL/GenBank/DDBJ whole genome shotgun (WGS) entry which is preliminary data.</text>
</comment>
<evidence type="ECO:0000256" key="6">
    <source>
        <dbReference type="ARBA" id="ARBA00022723"/>
    </source>
</evidence>
<dbReference type="Pfam" id="PF01807">
    <property type="entry name" value="Zn_ribbon_DnaG"/>
    <property type="match status" value="1"/>
</dbReference>
<evidence type="ECO:0000256" key="10">
    <source>
        <dbReference type="SAM" id="MobiDB-lite"/>
    </source>
</evidence>
<dbReference type="InterPro" id="IPR055570">
    <property type="entry name" value="DUF7146"/>
</dbReference>
<gene>
    <name evidence="12" type="ORF">WOB96_09020</name>
</gene>
<dbReference type="PANTHER" id="PTHR30313:SF2">
    <property type="entry name" value="DNA PRIMASE"/>
    <property type="match status" value="1"/>
</dbReference>
<evidence type="ECO:0000256" key="8">
    <source>
        <dbReference type="ARBA" id="ARBA00022833"/>
    </source>
</evidence>
<dbReference type="SUPFAM" id="SSF57783">
    <property type="entry name" value="Zinc beta-ribbon"/>
    <property type="match status" value="1"/>
</dbReference>
<dbReference type="Pfam" id="PF23639">
    <property type="entry name" value="DUF7146"/>
    <property type="match status" value="1"/>
</dbReference>
<dbReference type="CDD" id="cd01029">
    <property type="entry name" value="TOPRIM_primases"/>
    <property type="match status" value="1"/>
</dbReference>
<dbReference type="Proteomes" id="UP001446205">
    <property type="component" value="Unassembled WGS sequence"/>
</dbReference>
<dbReference type="InterPro" id="IPR034154">
    <property type="entry name" value="TOPRIM_DnaG/twinkle"/>
</dbReference>
<dbReference type="Gene3D" id="3.90.580.10">
    <property type="entry name" value="Zinc finger, CHC2-type domain"/>
    <property type="match status" value="1"/>
</dbReference>
<dbReference type="RefSeq" id="WP_341370965.1">
    <property type="nucleotide sequence ID" value="NZ_JBBPCO010000008.1"/>
</dbReference>
<dbReference type="PANTHER" id="PTHR30313">
    <property type="entry name" value="DNA PRIMASE"/>
    <property type="match status" value="1"/>
</dbReference>
<keyword evidence="13" id="KW-1185">Reference proteome</keyword>
<accession>A0ABU9DAP7</accession>
<dbReference type="SMART" id="SM00400">
    <property type="entry name" value="ZnF_CHCC"/>
    <property type="match status" value="1"/>
</dbReference>
<evidence type="ECO:0000256" key="1">
    <source>
        <dbReference type="ARBA" id="ARBA00022478"/>
    </source>
</evidence>
<proteinExistence type="predicted"/>
<keyword evidence="1" id="KW-0240">DNA-directed RNA polymerase</keyword>
<keyword evidence="7" id="KW-0863">Zinc-finger</keyword>
<evidence type="ECO:0000256" key="4">
    <source>
        <dbReference type="ARBA" id="ARBA00022695"/>
    </source>
</evidence>
<feature type="region of interest" description="Disordered" evidence="10">
    <location>
        <begin position="127"/>
        <end position="150"/>
    </location>
</feature>
<feature type="compositionally biased region" description="Basic and acidic residues" evidence="10">
    <location>
        <begin position="138"/>
        <end position="150"/>
    </location>
</feature>
<evidence type="ECO:0000313" key="13">
    <source>
        <dbReference type="Proteomes" id="UP001446205"/>
    </source>
</evidence>
<evidence type="ECO:0000256" key="5">
    <source>
        <dbReference type="ARBA" id="ARBA00022705"/>
    </source>
</evidence>
<dbReference type="InterPro" id="IPR036977">
    <property type="entry name" value="DNA_primase_Znf_CHC2"/>
</dbReference>
<dbReference type="InterPro" id="IPR006171">
    <property type="entry name" value="TOPRIM_dom"/>
</dbReference>
<protein>
    <submittedName>
        <fullName evidence="12">Toprim domain-containing protein</fullName>
    </submittedName>
</protein>
<organism evidence="12 13">
    <name type="scientific">Thermithiobacillus plumbiphilus</name>
    <dbReference type="NCBI Taxonomy" id="1729899"/>
    <lineage>
        <taxon>Bacteria</taxon>
        <taxon>Pseudomonadati</taxon>
        <taxon>Pseudomonadota</taxon>
        <taxon>Acidithiobacillia</taxon>
        <taxon>Acidithiobacillales</taxon>
        <taxon>Thermithiobacillaceae</taxon>
        <taxon>Thermithiobacillus</taxon>
    </lineage>
</organism>
<evidence type="ECO:0000256" key="9">
    <source>
        <dbReference type="ARBA" id="ARBA00023163"/>
    </source>
</evidence>
<keyword evidence="4" id="KW-0548">Nucleotidyltransferase</keyword>
<evidence type="ECO:0000256" key="3">
    <source>
        <dbReference type="ARBA" id="ARBA00022679"/>
    </source>
</evidence>
<evidence type="ECO:0000256" key="7">
    <source>
        <dbReference type="ARBA" id="ARBA00022771"/>
    </source>
</evidence>
<reference evidence="12 13" key="1">
    <citation type="submission" date="2024-04" db="EMBL/GenBank/DDBJ databases">
        <authorList>
            <person name="Abashina T."/>
            <person name="Shaikin A."/>
        </authorList>
    </citation>
    <scope>NUCLEOTIDE SEQUENCE [LARGE SCALE GENOMIC DNA]</scope>
    <source>
        <strain evidence="12 13">AAFK</strain>
    </source>
</reference>
<dbReference type="InterPro" id="IPR002694">
    <property type="entry name" value="Znf_CHC2"/>
</dbReference>
<evidence type="ECO:0000256" key="2">
    <source>
        <dbReference type="ARBA" id="ARBA00022515"/>
    </source>
</evidence>